<feature type="chain" id="PRO_5041000870" evidence="3">
    <location>
        <begin position="24"/>
        <end position="1536"/>
    </location>
</feature>
<dbReference type="InterPro" id="IPR008969">
    <property type="entry name" value="CarboxyPept-like_regulatory"/>
</dbReference>
<dbReference type="SUPFAM" id="SSF49464">
    <property type="entry name" value="Carboxypeptidase regulatory domain-like"/>
    <property type="match status" value="1"/>
</dbReference>
<dbReference type="Pfam" id="PF13620">
    <property type="entry name" value="CarboxypepD_reg"/>
    <property type="match status" value="1"/>
</dbReference>
<dbReference type="InterPro" id="IPR008964">
    <property type="entry name" value="Invasin/intimin_cell_adhesion"/>
</dbReference>
<evidence type="ECO:0000313" key="5">
    <source>
        <dbReference type="EMBL" id="MCP9292673.1"/>
    </source>
</evidence>
<name>A0A9X2L5D4_9BACT</name>
<keyword evidence="6" id="KW-1185">Reference proteome</keyword>
<organism evidence="5 6">
    <name type="scientific">Gracilimonas sediminicola</name>
    <dbReference type="NCBI Taxonomy" id="2952158"/>
    <lineage>
        <taxon>Bacteria</taxon>
        <taxon>Pseudomonadati</taxon>
        <taxon>Balneolota</taxon>
        <taxon>Balneolia</taxon>
        <taxon>Balneolales</taxon>
        <taxon>Balneolaceae</taxon>
        <taxon>Gracilimonas</taxon>
    </lineage>
</organism>
<sequence>MRKISLLLCTALFVTLLINSCKSSDDEGVIIQGQVTHEQTREPVMDALVQITDPGEFSNTFTRTDSTGQYSLGALEILEITDLSITASAPNFTEVNRTLKVTPKDQITGFNFELPADQSGDGDDGDDDGPSGPSGGAAAIQLAELSSETINIAATGANTSSTITFEVQDSSGNSIDLVNAIDVEFSIVSGPGGGEEIAPLTVTTDAQGKASATLKSGNTAGVVKVQARIERTVQKFSPLASVSNKNLSSSTNSLDDLNNTTPSMDNNKVARKVISEQVVITSEPVAITIHGGFPDANYFSISTSSLNYEYVQGLQVPISVLVGDEFSNPVTPGTAVYFNATNGVIAGSAEGHTDEEGKATVNLNPDGTGSTTVTATTVDKNDQEIQQSLGLLFSSSKANIVATDEISLNPGESTSIDYTVTDRNGNPMAAGTSIQVSTEGSITLSGTTSTTLGDELSGGNGITSFSFNASVGEDFSGTQNISIDVTSPSGVTSTDNIVISSTGGVVAGDPEAPASMELVSLANETINIAESGGLTNTAFTFQVQDSAGRSLNSESAVDVSFSILSNPGGASITPTTARTDAQGRVTSNLNAGNTAGVVQIQAQVDGTSILSKPVAVTIHGGFPTASNFSLSSSNFNYELSDELRVPVNALLGDEFSNPVKPGTAVYFETDNGVITGSSENHTNDDGEASVSLNPADYGTGTVTATTVDKDNTEIPATIDFLFTTSKADITTDFNDTEIVLAAGDNQTVDFTVTDKNGNPMAAGTSVNVTSETNALSLSGNTSQTIEDALTGGNGITDFSFNINANQSFDGSANVVIKVTSPTGVITNRALVVATTGGVVAGDPEEPASMELISLSNETINIAESGGTTNSTFTFQVQDSAGRALNSQSAVDVQFSILSNPGGASITPTTVTTDAQGRATSNLNAGNTAGVVQIQAQVVGTSIISKPVSVTIHGGFPDANHFTLEPLTVTNIEGFDRNGAAITYKVRAGDEFSNPVKPGTAVYFETTGGVIDGSGNGHTDETGYTEVTLYAGNPRPGNGQGLVTAKTTDADGNEISQTSPFIFSTSKANITPDITELELGPDESFDIGYEVIDLNGNPMPAGTTIEVVTGGNGGVNLTGVTSYTMPNELTAGQGTTEFSFTATAASNFSKSETIYITATSPSGTVTTNSELTIYGTGGGVSGTPSAPAAIVLENVQRNTINIKETGGIVNSSLTFQVQDSAGRPLDLDGPVDVEFEIIQGPGGGEGVLPAVATTNSTGRVTTNVFSGNTAGVLQIQARIEPPFAPSTIRSNPVAITIHGGFPDLAHFSIAPTTKNIEGFNINGTTTTLEVIVGDKFSNPVKPGTAVYFETTGGVIEGSAVDHTNELGRASVTLQSGNPRGPLNDGDLTVTARTIDENSQFITQTAPLVFSTSAANISTPDAMPFDTLAPGGGATFDYVVQDLNGNPMPAGTEIQIDGGDGIEVTGDANFTLGDHINPGPGATQFQFSIRDTDEDSSAPADITLQIRVITPSGNVTTFSGIYGVRRLENNGGTPVNTN</sequence>
<dbReference type="Gene3D" id="2.60.40.10">
    <property type="entry name" value="Immunoglobulins"/>
    <property type="match status" value="8"/>
</dbReference>
<reference evidence="5" key="1">
    <citation type="submission" date="2022-06" db="EMBL/GenBank/DDBJ databases">
        <title>Gracilimonas sp. CAU 1638 isolated from sea sediment.</title>
        <authorList>
            <person name="Kim W."/>
        </authorList>
    </citation>
    <scope>NUCLEOTIDE SEQUENCE</scope>
    <source>
        <strain evidence="5">CAU 1638</strain>
    </source>
</reference>
<dbReference type="GO" id="GO:0004180">
    <property type="term" value="F:carboxypeptidase activity"/>
    <property type="evidence" value="ECO:0007669"/>
    <property type="project" value="UniProtKB-KW"/>
</dbReference>
<dbReference type="InterPro" id="IPR015217">
    <property type="entry name" value="Invasin_dom_3"/>
</dbReference>
<dbReference type="SUPFAM" id="SSF49373">
    <property type="entry name" value="Invasin/intimin cell-adhesion fragments"/>
    <property type="match status" value="7"/>
</dbReference>
<keyword evidence="5" id="KW-0378">Hydrolase</keyword>
<feature type="signal peptide" evidence="3">
    <location>
        <begin position="1"/>
        <end position="23"/>
    </location>
</feature>
<dbReference type="RefSeq" id="WP_255135570.1">
    <property type="nucleotide sequence ID" value="NZ_JANDBC010000003.1"/>
</dbReference>
<evidence type="ECO:0000256" key="3">
    <source>
        <dbReference type="SAM" id="SignalP"/>
    </source>
</evidence>
<dbReference type="Proteomes" id="UP001139125">
    <property type="component" value="Unassembled WGS sequence"/>
</dbReference>
<proteinExistence type="inferred from homology"/>
<dbReference type="PROSITE" id="PS51127">
    <property type="entry name" value="BIG1"/>
    <property type="match status" value="1"/>
</dbReference>
<dbReference type="InterPro" id="IPR013783">
    <property type="entry name" value="Ig-like_fold"/>
</dbReference>
<comment type="similarity">
    <text evidence="1">Belongs to the intimin/invasin family.</text>
</comment>
<protein>
    <submittedName>
        <fullName evidence="5">Carboxypeptidase regulatory-like domain-containing protein</fullName>
    </submittedName>
</protein>
<keyword evidence="5" id="KW-0121">Carboxypeptidase</keyword>
<feature type="compositionally biased region" description="Acidic residues" evidence="2">
    <location>
        <begin position="120"/>
        <end position="129"/>
    </location>
</feature>
<comment type="caution">
    <text evidence="5">The sequence shown here is derived from an EMBL/GenBank/DDBJ whole genome shotgun (WGS) entry which is preliminary data.</text>
</comment>
<evidence type="ECO:0000313" key="6">
    <source>
        <dbReference type="Proteomes" id="UP001139125"/>
    </source>
</evidence>
<feature type="domain" description="Big-1" evidence="4">
    <location>
        <begin position="144"/>
        <end position="242"/>
    </location>
</feature>
<accession>A0A9X2L5D4</accession>
<gene>
    <name evidence="5" type="ORF">NM125_13880</name>
</gene>
<evidence type="ECO:0000256" key="1">
    <source>
        <dbReference type="ARBA" id="ARBA00010116"/>
    </source>
</evidence>
<dbReference type="InterPro" id="IPR003344">
    <property type="entry name" value="Big_1_dom"/>
</dbReference>
<evidence type="ECO:0000256" key="2">
    <source>
        <dbReference type="SAM" id="MobiDB-lite"/>
    </source>
</evidence>
<dbReference type="EMBL" id="JANDBC010000003">
    <property type="protein sequence ID" value="MCP9292673.1"/>
    <property type="molecule type" value="Genomic_DNA"/>
</dbReference>
<dbReference type="Pfam" id="PF09134">
    <property type="entry name" value="Invasin_D3"/>
    <property type="match status" value="1"/>
</dbReference>
<keyword evidence="5" id="KW-0645">Protease</keyword>
<evidence type="ECO:0000259" key="4">
    <source>
        <dbReference type="PROSITE" id="PS51127"/>
    </source>
</evidence>
<dbReference type="Gene3D" id="2.60.40.1120">
    <property type="entry name" value="Carboxypeptidase-like, regulatory domain"/>
    <property type="match status" value="1"/>
</dbReference>
<keyword evidence="3" id="KW-0732">Signal</keyword>
<feature type="region of interest" description="Disordered" evidence="2">
    <location>
        <begin position="111"/>
        <end position="137"/>
    </location>
</feature>
<dbReference type="SMART" id="SM00634">
    <property type="entry name" value="BID_1"/>
    <property type="match status" value="4"/>
</dbReference>